<dbReference type="InterPro" id="IPR008551">
    <property type="entry name" value="TANGO2"/>
</dbReference>
<evidence type="ECO:0008006" key="3">
    <source>
        <dbReference type="Google" id="ProtNLM"/>
    </source>
</evidence>
<evidence type="ECO:0000313" key="2">
    <source>
        <dbReference type="Proteomes" id="UP000186108"/>
    </source>
</evidence>
<organism evidence="1 2">
    <name type="scientific">Rhodococcus opacus</name>
    <name type="common">Nocardia opaca</name>
    <dbReference type="NCBI Taxonomy" id="37919"/>
    <lineage>
        <taxon>Bacteria</taxon>
        <taxon>Bacillati</taxon>
        <taxon>Actinomycetota</taxon>
        <taxon>Actinomycetes</taxon>
        <taxon>Mycobacteriales</taxon>
        <taxon>Nocardiaceae</taxon>
        <taxon>Rhodococcus</taxon>
    </lineage>
</organism>
<dbReference type="EMBL" id="CP009111">
    <property type="protein sequence ID" value="ANS25807.1"/>
    <property type="molecule type" value="Genomic_DNA"/>
</dbReference>
<dbReference type="AlphaFoldDB" id="A0A1B1JZN1"/>
<evidence type="ECO:0000313" key="1">
    <source>
        <dbReference type="EMBL" id="ANS25807.1"/>
    </source>
</evidence>
<accession>A0A1B1JZN1</accession>
<reference evidence="1 2" key="1">
    <citation type="submission" date="2014-07" db="EMBL/GenBank/DDBJ databases">
        <authorList>
            <person name="Zhang J.E."/>
            <person name="Yang H."/>
            <person name="Guo J."/>
            <person name="Deng Z."/>
            <person name="Luo H."/>
            <person name="Luo M."/>
            <person name="Zhao B."/>
        </authorList>
    </citation>
    <scope>NUCLEOTIDE SEQUENCE [LARGE SCALE GENOMIC DNA]</scope>
    <source>
        <strain evidence="1 2">1CP</strain>
    </source>
</reference>
<dbReference type="PANTHER" id="PTHR17985">
    <property type="entry name" value="SER/THR-RICH PROTEIN T10 IN DGCR REGION"/>
    <property type="match status" value="1"/>
</dbReference>
<dbReference type="Proteomes" id="UP000186108">
    <property type="component" value="Chromosome"/>
</dbReference>
<dbReference type="Pfam" id="PF05742">
    <property type="entry name" value="TANGO2"/>
    <property type="match status" value="1"/>
</dbReference>
<protein>
    <recommendedName>
        <fullName evidence="3">NRDE family protein</fullName>
    </recommendedName>
</protein>
<gene>
    <name evidence="1" type="ORF">R1CP_05355</name>
</gene>
<proteinExistence type="predicted"/>
<sequence>MCLVLFAWHTRPDLPLVVAANRDEFYARPTEPLSRWDDGFVAGRDLLAGGTWLGIADSLRFAAVTNVRNGAPSTGARSRGALPVDYLRGRLSPADYAAQVAATGAEYGSFNLLVGDPAELWWATNRPHGRRQRVEPGVHGLSNAELDTPWPKVTGGKQAFAAALAADDGNPDADPGAYFDMLADSDPAPWEALPDTGIEPELERALSSRFIHYGDYGTRASTLLRVRPDGTFDITERRFDENGRTGEVHYPARE</sequence>
<dbReference type="PANTHER" id="PTHR17985:SF8">
    <property type="entry name" value="TRANSPORT AND GOLGI ORGANIZATION PROTEIN 2 HOMOLOG"/>
    <property type="match status" value="1"/>
</dbReference>
<name>A0A1B1JZN1_RHOOP</name>
<dbReference type="PATRIC" id="fig|37919.13.peg.1092"/>
<dbReference type="RefSeq" id="WP_065489252.1">
    <property type="nucleotide sequence ID" value="NZ_CP009111.1"/>
</dbReference>